<dbReference type="Proteomes" id="UP000828941">
    <property type="component" value="Chromosome 12"/>
</dbReference>
<sequence>MKPGVGPISLLVDSIGGDYDGDRKIEDLKLLYRAYVTDSLSGGRLEDKKLAALNQLNVKQKPLHLMSHQRYIGKDLHRLFQVKLQQCVADGELSDEDVSALLRLRLMLCIPQQIVDAAHSPICGSLFEKVVKNAIASGVDGYDADVKNSVRKAAHGLRLSRETAMSIASKAVSTYHGFDFQ</sequence>
<keyword evidence="2" id="KW-1185">Reference proteome</keyword>
<reference evidence="1 2" key="1">
    <citation type="journal article" date="2022" name="DNA Res.">
        <title>Chromosomal-level genome assembly of the orchid tree Bauhinia variegata (Leguminosae; Cercidoideae) supports the allotetraploid origin hypothesis of Bauhinia.</title>
        <authorList>
            <person name="Zhong Y."/>
            <person name="Chen Y."/>
            <person name="Zheng D."/>
            <person name="Pang J."/>
            <person name="Liu Y."/>
            <person name="Luo S."/>
            <person name="Meng S."/>
            <person name="Qian L."/>
            <person name="Wei D."/>
            <person name="Dai S."/>
            <person name="Zhou R."/>
        </authorList>
    </citation>
    <scope>NUCLEOTIDE SEQUENCE [LARGE SCALE GENOMIC DNA]</scope>
    <source>
        <strain evidence="1">BV-YZ2020</strain>
    </source>
</reference>
<organism evidence="1 2">
    <name type="scientific">Bauhinia variegata</name>
    <name type="common">Purple orchid tree</name>
    <name type="synonym">Phanera variegata</name>
    <dbReference type="NCBI Taxonomy" id="167791"/>
    <lineage>
        <taxon>Eukaryota</taxon>
        <taxon>Viridiplantae</taxon>
        <taxon>Streptophyta</taxon>
        <taxon>Embryophyta</taxon>
        <taxon>Tracheophyta</taxon>
        <taxon>Spermatophyta</taxon>
        <taxon>Magnoliopsida</taxon>
        <taxon>eudicotyledons</taxon>
        <taxon>Gunneridae</taxon>
        <taxon>Pentapetalae</taxon>
        <taxon>rosids</taxon>
        <taxon>fabids</taxon>
        <taxon>Fabales</taxon>
        <taxon>Fabaceae</taxon>
        <taxon>Cercidoideae</taxon>
        <taxon>Cercideae</taxon>
        <taxon>Bauhiniinae</taxon>
        <taxon>Bauhinia</taxon>
    </lineage>
</organism>
<name>A0ACB9L736_BAUVA</name>
<evidence type="ECO:0000313" key="2">
    <source>
        <dbReference type="Proteomes" id="UP000828941"/>
    </source>
</evidence>
<dbReference type="EMBL" id="CM039437">
    <property type="protein sequence ID" value="KAI4305355.1"/>
    <property type="molecule type" value="Genomic_DNA"/>
</dbReference>
<accession>A0ACB9L736</accession>
<proteinExistence type="predicted"/>
<comment type="caution">
    <text evidence="1">The sequence shown here is derived from an EMBL/GenBank/DDBJ whole genome shotgun (WGS) entry which is preliminary data.</text>
</comment>
<evidence type="ECO:0000313" key="1">
    <source>
        <dbReference type="EMBL" id="KAI4305355.1"/>
    </source>
</evidence>
<protein>
    <submittedName>
        <fullName evidence="1">Uncharacterized protein</fullName>
    </submittedName>
</protein>
<gene>
    <name evidence="1" type="ORF">L6164_028726</name>
</gene>